<feature type="chain" id="PRO_5026999776" description="SMP-30/Gluconolactonase/LRE-like region domain-containing protein" evidence="1">
    <location>
        <begin position="24"/>
        <end position="293"/>
    </location>
</feature>
<sequence length="293" mass="30095">MMRTIFPAFGLAWMLAAAAPAAAAPAAVDKASAGRATPVKWAEGLAAPQGLAVERAGTVLVVENGSGRVVRLDSAGKQAAVVAEGLKKPSWALFVGEMLYVAEREGNSVARIRPGRPLTRLTGEVIDPLGLAADPKRPGGLLVVSHRESVVRAFAPGPMVSGRLALEPAPFAAGAAGAKYGWRDIAAADDGTLYVTDEVGGAVLRRLPGGAFQVWAGGLSSPSGLTLSPRGELYVTEEGNGRLSRLGTDGKATVVAEGMGKAREVVFLDARTLLVSDREGGTVWKVTLPAAAP</sequence>
<gene>
    <name evidence="2" type="ORF">AVDCRST_MAG63-1021</name>
</gene>
<reference evidence="2" key="1">
    <citation type="submission" date="2020-02" db="EMBL/GenBank/DDBJ databases">
        <authorList>
            <person name="Meier V. D."/>
        </authorList>
    </citation>
    <scope>NUCLEOTIDE SEQUENCE</scope>
    <source>
        <strain evidence="2">AVDCRST_MAG63</strain>
    </source>
</reference>
<organism evidence="2">
    <name type="scientific">uncultured Armatimonadetes bacterium</name>
    <dbReference type="NCBI Taxonomy" id="157466"/>
    <lineage>
        <taxon>Bacteria</taxon>
        <taxon>Bacillati</taxon>
        <taxon>Armatimonadota</taxon>
        <taxon>environmental samples</taxon>
    </lineage>
</organism>
<dbReference type="SUPFAM" id="SSF63829">
    <property type="entry name" value="Calcium-dependent phosphotriesterase"/>
    <property type="match status" value="1"/>
</dbReference>
<accession>A0A6J4HUD3</accession>
<name>A0A6J4HUD3_9BACT</name>
<dbReference type="InterPro" id="IPR011042">
    <property type="entry name" value="6-blade_b-propeller_TolB-like"/>
</dbReference>
<dbReference type="Gene3D" id="2.120.10.30">
    <property type="entry name" value="TolB, C-terminal domain"/>
    <property type="match status" value="2"/>
</dbReference>
<keyword evidence="1" id="KW-0732">Signal</keyword>
<dbReference type="EMBL" id="CADCTO010000135">
    <property type="protein sequence ID" value="CAA9232085.1"/>
    <property type="molecule type" value="Genomic_DNA"/>
</dbReference>
<evidence type="ECO:0008006" key="3">
    <source>
        <dbReference type="Google" id="ProtNLM"/>
    </source>
</evidence>
<protein>
    <recommendedName>
        <fullName evidence="3">SMP-30/Gluconolactonase/LRE-like region domain-containing protein</fullName>
    </recommendedName>
</protein>
<feature type="signal peptide" evidence="1">
    <location>
        <begin position="1"/>
        <end position="23"/>
    </location>
</feature>
<evidence type="ECO:0000313" key="2">
    <source>
        <dbReference type="EMBL" id="CAA9232085.1"/>
    </source>
</evidence>
<dbReference type="AlphaFoldDB" id="A0A6J4HUD3"/>
<dbReference type="SUPFAM" id="SSF63825">
    <property type="entry name" value="YWTD domain"/>
    <property type="match status" value="1"/>
</dbReference>
<proteinExistence type="predicted"/>
<evidence type="ECO:0000256" key="1">
    <source>
        <dbReference type="SAM" id="SignalP"/>
    </source>
</evidence>